<dbReference type="KEGG" id="mtm:MYCTH_2087157"/>
<feature type="compositionally biased region" description="Low complexity" evidence="1">
    <location>
        <begin position="118"/>
        <end position="137"/>
    </location>
</feature>
<protein>
    <submittedName>
        <fullName evidence="3">Uncharacterized protein</fullName>
    </submittedName>
</protein>
<evidence type="ECO:0000313" key="4">
    <source>
        <dbReference type="Proteomes" id="UP000007322"/>
    </source>
</evidence>
<keyword evidence="2" id="KW-0472">Membrane</keyword>
<reference evidence="3 4" key="1">
    <citation type="journal article" date="2011" name="Nat. Biotechnol.">
        <title>Comparative genomic analysis of the thermophilic biomass-degrading fungi Myceliophthora thermophila and Thielavia terrestris.</title>
        <authorList>
            <person name="Berka R.M."/>
            <person name="Grigoriev I.V."/>
            <person name="Otillar R."/>
            <person name="Salamov A."/>
            <person name="Grimwood J."/>
            <person name="Reid I."/>
            <person name="Ishmael N."/>
            <person name="John T."/>
            <person name="Darmond C."/>
            <person name="Moisan M.-C."/>
            <person name="Henrissat B."/>
            <person name="Coutinho P.M."/>
            <person name="Lombard V."/>
            <person name="Natvig D.O."/>
            <person name="Lindquist E."/>
            <person name="Schmutz J."/>
            <person name="Lucas S."/>
            <person name="Harris P."/>
            <person name="Powlowski J."/>
            <person name="Bellemare A."/>
            <person name="Taylor D."/>
            <person name="Butler G."/>
            <person name="de Vries R.P."/>
            <person name="Allijn I.E."/>
            <person name="van den Brink J."/>
            <person name="Ushinsky S."/>
            <person name="Storms R."/>
            <person name="Powell A.J."/>
            <person name="Paulsen I.T."/>
            <person name="Elbourne L.D.H."/>
            <person name="Baker S.E."/>
            <person name="Magnuson J."/>
            <person name="LaBoissiere S."/>
            <person name="Clutterbuck A.J."/>
            <person name="Martinez D."/>
            <person name="Wogulis M."/>
            <person name="de Leon A.L."/>
            <person name="Rey M.W."/>
            <person name="Tsang A."/>
        </authorList>
    </citation>
    <scope>NUCLEOTIDE SEQUENCE [LARGE SCALE GENOMIC DNA]</scope>
    <source>
        <strain evidence="4">ATCC 42464 / BCRC 31852 / DSM 1799</strain>
    </source>
</reference>
<dbReference type="OrthoDB" id="5226655at2759"/>
<evidence type="ECO:0000256" key="1">
    <source>
        <dbReference type="SAM" id="MobiDB-lite"/>
    </source>
</evidence>
<name>G2Q085_THET4</name>
<feature type="compositionally biased region" description="Polar residues" evidence="1">
    <location>
        <begin position="18"/>
        <end position="55"/>
    </location>
</feature>
<dbReference type="HOGENOM" id="CLU_065008_0_0_1"/>
<dbReference type="AlphaFoldDB" id="G2Q085"/>
<sequence length="245" mass="26814">MEPGKYPAYYDDTPKLPTEQSPSGFPSPGHQYNSPWGTASEQPPVSALSPNSSVPWQSLHEDQATYVGSEPVQEKRICGLRRRVFGILAVVLGVVVLAAAIGGGVGGAMASKNDSKSSNTSGTPTQTATTSAASPSPTFLNNQSDSSVFEHFQFQAFSKPDFEGQYTDIIKEEGFYDFPFNLTSYVWLTNKTDCCVTFCRDENTWGEAFRCDSVKRETVDDPTGFPRVSLWCGNRLDTERQSKCS</sequence>
<dbReference type="Proteomes" id="UP000007322">
    <property type="component" value="Chromosome 1"/>
</dbReference>
<keyword evidence="4" id="KW-1185">Reference proteome</keyword>
<dbReference type="EMBL" id="CP003002">
    <property type="protein sequence ID" value="AEO55759.1"/>
    <property type="molecule type" value="Genomic_DNA"/>
</dbReference>
<keyword evidence="2" id="KW-0812">Transmembrane</keyword>
<dbReference type="InParanoid" id="G2Q085"/>
<feature type="region of interest" description="Disordered" evidence="1">
    <location>
        <begin position="1"/>
        <end position="55"/>
    </location>
</feature>
<feature type="transmembrane region" description="Helical" evidence="2">
    <location>
        <begin position="84"/>
        <end position="110"/>
    </location>
</feature>
<proteinExistence type="predicted"/>
<accession>G2Q085</accession>
<organism evidence="3 4">
    <name type="scientific">Thermothelomyces thermophilus (strain ATCC 42464 / BCRC 31852 / DSM 1799)</name>
    <name type="common">Sporotrichum thermophile</name>
    <dbReference type="NCBI Taxonomy" id="573729"/>
    <lineage>
        <taxon>Eukaryota</taxon>
        <taxon>Fungi</taxon>
        <taxon>Dikarya</taxon>
        <taxon>Ascomycota</taxon>
        <taxon>Pezizomycotina</taxon>
        <taxon>Sordariomycetes</taxon>
        <taxon>Sordariomycetidae</taxon>
        <taxon>Sordariales</taxon>
        <taxon>Chaetomiaceae</taxon>
        <taxon>Thermothelomyces</taxon>
    </lineage>
</organism>
<gene>
    <name evidence="3" type="ORF">MYCTH_2087157</name>
</gene>
<dbReference type="OMA" id="TNCCITF"/>
<dbReference type="RefSeq" id="XP_003661004.1">
    <property type="nucleotide sequence ID" value="XM_003660956.1"/>
</dbReference>
<dbReference type="GeneID" id="11508642"/>
<dbReference type="VEuPathDB" id="FungiDB:MYCTH_2087157"/>
<keyword evidence="2" id="KW-1133">Transmembrane helix</keyword>
<dbReference type="eggNOG" id="ENOG502SXHQ">
    <property type="taxonomic scope" value="Eukaryota"/>
</dbReference>
<feature type="region of interest" description="Disordered" evidence="1">
    <location>
        <begin position="108"/>
        <end position="137"/>
    </location>
</feature>
<dbReference type="STRING" id="573729.G2Q085"/>
<evidence type="ECO:0000313" key="3">
    <source>
        <dbReference type="EMBL" id="AEO55759.1"/>
    </source>
</evidence>
<evidence type="ECO:0000256" key="2">
    <source>
        <dbReference type="SAM" id="Phobius"/>
    </source>
</evidence>